<keyword evidence="4 6" id="KW-0143">Chaperone</keyword>
<dbReference type="Proteomes" id="UP000236394">
    <property type="component" value="Unassembled WGS sequence"/>
</dbReference>
<evidence type="ECO:0000256" key="3">
    <source>
        <dbReference type="ARBA" id="ARBA00023157"/>
    </source>
</evidence>
<dbReference type="NCBIfam" id="NF001033">
    <property type="entry name" value="PRK00114.1"/>
    <property type="match status" value="1"/>
</dbReference>
<sequence length="322" mass="34646">MNPYEDNQNKLQKLTVDAEDSHQVLTAADVTISGDHLVRATARGGHVKLAALRAEGTVSKLVAIHDLSPLMAAAAGRMAMATQLLAADLKDETSTITSILRCNGPVQGMTMVADCHSRVRGVVKNPHVSTAEIRPGKLAVGAAVGKGELTVIKDLGLREPYVGTVELLTGEIAEDFAYYLLTSEQIPGVLALGVKMNDRGVSYAGGLLVQLMPGHTEEDLEYIEKRAGGGFPEITFLLEEGFSPAQIIDLFMGDPELTYLDCRPISYHCPCNQARMERNLLTLGRSELQSLAADPAGIELCCHFCGKKYHFAQAEISGLLSR</sequence>
<dbReference type="Pfam" id="PF01430">
    <property type="entry name" value="HSP33"/>
    <property type="match status" value="1"/>
</dbReference>
<dbReference type="EMBL" id="NBZD01000003">
    <property type="protein sequence ID" value="PNH18319.1"/>
    <property type="molecule type" value="Genomic_DNA"/>
</dbReference>
<dbReference type="PIRSF" id="PIRSF005261">
    <property type="entry name" value="Heat_shock_Hsp33"/>
    <property type="match status" value="1"/>
</dbReference>
<name>A0A2J8B0L4_9FIRM</name>
<evidence type="ECO:0000256" key="2">
    <source>
        <dbReference type="ARBA" id="ARBA00022833"/>
    </source>
</evidence>
<comment type="similarity">
    <text evidence="6">Belongs to the HSP33 family.</text>
</comment>
<dbReference type="InterPro" id="IPR016154">
    <property type="entry name" value="Heat_shock_Hsp33_C"/>
</dbReference>
<protein>
    <recommendedName>
        <fullName evidence="6">33 kDa chaperonin</fullName>
    </recommendedName>
    <alternativeName>
        <fullName evidence="6">Heat shock protein 33 homolog</fullName>
        <shortName evidence="6">HSP33</shortName>
    </alternativeName>
</protein>
<proteinExistence type="inferred from homology"/>
<dbReference type="PANTHER" id="PTHR30111">
    <property type="entry name" value="33 KDA CHAPERONIN"/>
    <property type="match status" value="1"/>
</dbReference>
<evidence type="ECO:0000256" key="4">
    <source>
        <dbReference type="ARBA" id="ARBA00023186"/>
    </source>
</evidence>
<dbReference type="SUPFAM" id="SSF118352">
    <property type="entry name" value="HSP33 redox switch-like"/>
    <property type="match status" value="1"/>
</dbReference>
<accession>A0A2J8B0L4</accession>
<feature type="disulfide bond" description="Redox-active" evidence="6">
    <location>
        <begin position="269"/>
        <end position="271"/>
    </location>
</feature>
<evidence type="ECO:0000256" key="6">
    <source>
        <dbReference type="HAMAP-Rule" id="MF_00117"/>
    </source>
</evidence>
<comment type="PTM">
    <text evidence="6">Under oxidizing conditions two disulfide bonds are formed involving the reactive cysteines. Under reducing conditions zinc is bound to the reactive cysteines and the protein is inactive.</text>
</comment>
<dbReference type="HAMAP" id="MF_00117">
    <property type="entry name" value="HslO"/>
    <property type="match status" value="1"/>
</dbReference>
<evidence type="ECO:0000256" key="5">
    <source>
        <dbReference type="ARBA" id="ARBA00023284"/>
    </source>
</evidence>
<keyword evidence="1 6" id="KW-0963">Cytoplasm</keyword>
<dbReference type="RefSeq" id="WP_012992818.1">
    <property type="nucleotide sequence ID" value="NZ_NBZD01000003.1"/>
</dbReference>
<dbReference type="GO" id="GO:0042026">
    <property type="term" value="P:protein refolding"/>
    <property type="evidence" value="ECO:0007669"/>
    <property type="project" value="TreeGrafter"/>
</dbReference>
<evidence type="ECO:0000313" key="8">
    <source>
        <dbReference type="Proteomes" id="UP000236394"/>
    </source>
</evidence>
<dbReference type="GO" id="GO:0051082">
    <property type="term" value="F:unfolded protein binding"/>
    <property type="evidence" value="ECO:0007669"/>
    <property type="project" value="UniProtKB-UniRule"/>
</dbReference>
<comment type="function">
    <text evidence="6">Redox regulated molecular chaperone. Protects both thermally unfolding and oxidatively damaged proteins from irreversible aggregation. Plays an important role in the bacterial defense system toward oxidative stress.</text>
</comment>
<dbReference type="OMA" id="DMQCECC"/>
<organism evidence="7 8">
    <name type="scientific">Mageeibacillus indolicus</name>
    <dbReference type="NCBI Taxonomy" id="884684"/>
    <lineage>
        <taxon>Bacteria</taxon>
        <taxon>Bacillati</taxon>
        <taxon>Bacillota</taxon>
        <taxon>Clostridia</taxon>
        <taxon>Eubacteriales</taxon>
        <taxon>Oscillospiraceae</taxon>
        <taxon>Mageeibacillus</taxon>
    </lineage>
</organism>
<evidence type="ECO:0000256" key="1">
    <source>
        <dbReference type="ARBA" id="ARBA00022490"/>
    </source>
</evidence>
<keyword evidence="5 6" id="KW-0676">Redox-active center</keyword>
<dbReference type="GO" id="GO:0044183">
    <property type="term" value="F:protein folding chaperone"/>
    <property type="evidence" value="ECO:0007669"/>
    <property type="project" value="TreeGrafter"/>
</dbReference>
<feature type="disulfide bond" description="Redox-active" evidence="6">
    <location>
        <begin position="302"/>
        <end position="305"/>
    </location>
</feature>
<dbReference type="GO" id="GO:0005737">
    <property type="term" value="C:cytoplasm"/>
    <property type="evidence" value="ECO:0007669"/>
    <property type="project" value="UniProtKB-SubCell"/>
</dbReference>
<dbReference type="AlphaFoldDB" id="A0A2J8B0L4"/>
<dbReference type="SUPFAM" id="SSF64397">
    <property type="entry name" value="Hsp33 domain"/>
    <property type="match status" value="1"/>
</dbReference>
<evidence type="ECO:0000313" key="7">
    <source>
        <dbReference type="EMBL" id="PNH18319.1"/>
    </source>
</evidence>
<dbReference type="InterPro" id="IPR016153">
    <property type="entry name" value="Heat_shock_Hsp33_N"/>
</dbReference>
<dbReference type="InterPro" id="IPR000397">
    <property type="entry name" value="Heat_shock_Hsp33"/>
</dbReference>
<dbReference type="Gene3D" id="3.55.30.10">
    <property type="entry name" value="Hsp33 domain"/>
    <property type="match status" value="1"/>
</dbReference>
<keyword evidence="3 6" id="KW-1015">Disulfide bond</keyword>
<dbReference type="PANTHER" id="PTHR30111:SF1">
    <property type="entry name" value="33 KDA CHAPERONIN"/>
    <property type="match status" value="1"/>
</dbReference>
<dbReference type="CDD" id="cd00498">
    <property type="entry name" value="Hsp33"/>
    <property type="match status" value="1"/>
</dbReference>
<gene>
    <name evidence="6" type="primary">hslO</name>
    <name evidence="7" type="ORF">B7R76_05605</name>
</gene>
<comment type="subcellular location">
    <subcellularLocation>
        <location evidence="6">Cytoplasm</location>
    </subcellularLocation>
</comment>
<reference evidence="8" key="1">
    <citation type="submission" date="2017-04" db="EMBL/GenBank/DDBJ databases">
        <authorList>
            <person name="Bumgarner R.E."/>
            <person name="Fredricks D.N."/>
            <person name="Srinivasan S."/>
        </authorList>
    </citation>
    <scope>NUCLEOTIDE SEQUENCE [LARGE SCALE GENOMIC DNA]</scope>
    <source>
        <strain evidence="8">KA00405</strain>
    </source>
</reference>
<dbReference type="Gene3D" id="3.90.1280.10">
    <property type="entry name" value="HSP33 redox switch-like"/>
    <property type="match status" value="1"/>
</dbReference>
<keyword evidence="2 6" id="KW-0862">Zinc</keyword>
<comment type="caution">
    <text evidence="7">The sequence shown here is derived from an EMBL/GenBank/DDBJ whole genome shotgun (WGS) entry which is preliminary data.</text>
</comment>